<name>A0A6M8SYS6_9NEIS</name>
<dbReference type="AlphaFoldDB" id="A0A6M8SYS6"/>
<dbReference type="KEGG" id="dee:HQN60_09705"/>
<evidence type="ECO:0000313" key="1">
    <source>
        <dbReference type="EMBL" id="QKJ66947.1"/>
    </source>
</evidence>
<evidence type="ECO:0000313" key="2">
    <source>
        <dbReference type="Proteomes" id="UP000504844"/>
    </source>
</evidence>
<protein>
    <submittedName>
        <fullName evidence="1">Uncharacterized protein</fullName>
    </submittedName>
</protein>
<reference evidence="1 2" key="1">
    <citation type="submission" date="2020-05" db="EMBL/GenBank/DDBJ databases">
        <title>Complete genome sequence of Deefgea sp. D17.</title>
        <authorList>
            <person name="Bae J.-W."/>
            <person name="Han J.E."/>
        </authorList>
    </citation>
    <scope>NUCLEOTIDE SEQUENCE [LARGE SCALE GENOMIC DNA]</scope>
    <source>
        <strain evidence="1 2">D17</strain>
    </source>
</reference>
<gene>
    <name evidence="1" type="ORF">HQN60_09705</name>
</gene>
<sequence>MSSPVQAHSTHQAQHIQQTQDCDQAMPACCDAQHTAQTSPSSCQHNVDCQSSQLGVLDLAFAKPQLFFTAIYTPTLHAVPASFDPSNVWRPPQHS</sequence>
<accession>A0A6M8SYS6</accession>
<dbReference type="RefSeq" id="WP_173533450.1">
    <property type="nucleotide sequence ID" value="NZ_CP054143.1"/>
</dbReference>
<dbReference type="EMBL" id="CP054143">
    <property type="protein sequence ID" value="QKJ66947.1"/>
    <property type="molecule type" value="Genomic_DNA"/>
</dbReference>
<keyword evidence="2" id="KW-1185">Reference proteome</keyword>
<organism evidence="1 2">
    <name type="scientific">Deefgea piscis</name>
    <dbReference type="NCBI Taxonomy" id="2739061"/>
    <lineage>
        <taxon>Bacteria</taxon>
        <taxon>Pseudomonadati</taxon>
        <taxon>Pseudomonadota</taxon>
        <taxon>Betaproteobacteria</taxon>
        <taxon>Neisseriales</taxon>
        <taxon>Chitinibacteraceae</taxon>
        <taxon>Deefgea</taxon>
    </lineage>
</organism>
<proteinExistence type="predicted"/>
<dbReference type="Proteomes" id="UP000504844">
    <property type="component" value="Chromosome"/>
</dbReference>